<dbReference type="InterPro" id="IPR022536">
    <property type="entry name" value="EspC"/>
</dbReference>
<dbReference type="InterPro" id="IPR036689">
    <property type="entry name" value="ESAT-6-like_sf"/>
</dbReference>
<name>A0A1H4M4M1_9ACTN</name>
<reference evidence="2" key="1">
    <citation type="submission" date="2016-10" db="EMBL/GenBank/DDBJ databases">
        <authorList>
            <person name="Varghese N."/>
            <person name="Submissions S."/>
        </authorList>
    </citation>
    <scope>NUCLEOTIDE SEQUENCE [LARGE SCALE GENOMIC DNA]</scope>
    <source>
        <strain evidence="2">DSM 22017</strain>
    </source>
</reference>
<protein>
    <submittedName>
        <fullName evidence="1">Excreted virulence factor EspC, type VII ESX diderm</fullName>
    </submittedName>
</protein>
<dbReference type="Gene3D" id="1.20.1260.20">
    <property type="entry name" value="PPE superfamily"/>
    <property type="match status" value="1"/>
</dbReference>
<dbReference type="GO" id="GO:0009306">
    <property type="term" value="P:protein secretion"/>
    <property type="evidence" value="ECO:0007669"/>
    <property type="project" value="InterPro"/>
</dbReference>
<dbReference type="InterPro" id="IPR011044">
    <property type="entry name" value="Quino_amine_DH_bsu"/>
</dbReference>
<gene>
    <name evidence="1" type="ORF">SAMN04489844_1032</name>
</gene>
<evidence type="ECO:0000313" key="2">
    <source>
        <dbReference type="Proteomes" id="UP000198742"/>
    </source>
</evidence>
<dbReference type="OrthoDB" id="5380360at2"/>
<dbReference type="SUPFAM" id="SSF140453">
    <property type="entry name" value="EsxAB dimer-like"/>
    <property type="match status" value="1"/>
</dbReference>
<dbReference type="EMBL" id="FNRT01000002">
    <property type="protein sequence ID" value="SEB77465.1"/>
    <property type="molecule type" value="Genomic_DNA"/>
</dbReference>
<dbReference type="SUPFAM" id="SSF50969">
    <property type="entry name" value="YVTN repeat-like/Quinoprotein amine dehydrogenase"/>
    <property type="match status" value="1"/>
</dbReference>
<dbReference type="InterPro" id="IPR038332">
    <property type="entry name" value="PPE_sf"/>
</dbReference>
<organism evidence="1 2">
    <name type="scientific">Nocardioides exalbidus</name>
    <dbReference type="NCBI Taxonomy" id="402596"/>
    <lineage>
        <taxon>Bacteria</taxon>
        <taxon>Bacillati</taxon>
        <taxon>Actinomycetota</taxon>
        <taxon>Actinomycetes</taxon>
        <taxon>Propionibacteriales</taxon>
        <taxon>Nocardioidaceae</taxon>
        <taxon>Nocardioides</taxon>
    </lineage>
</organism>
<proteinExistence type="predicted"/>
<accession>A0A1H4M4M1</accession>
<sequence>MIDPEIEYRRLVSGNPGAVTGAADTLRDVGHDLDDARSRIHDAGATTDWTGAASAGFEARLAQLASGVNVNRTMLARARGALDTAAAAYDVAVQNADHYISFWRNRPSGLLPVLEQVLGLAVQARLVETGATYSQQLTGIAAVIMGDDVDLDELDAETRKWVEQGLEKNEEWARESGSTFGPLIPNTAATGDERGLTPQGLAYDPRTGTYVMTYYSSDGSTIALVDSVTGQEIGDVDLGGTTTADAPSHAGGVSVQGDDVIVVDKGRVYTYSMADIRDQQDGATVTPSSVQDVPGGGSYSAVHDGRLYLGDYAADKLYVYEKDAFGDWQPVVDSSTGKAVSIDTPPKAQGVVVRDGEYVFSTSPNRFDEGSLIVQDRDTGERSDPYSLPNMSEGVVEVDGSFVTLYESSAEKYDDDGSSWGWVPGVPDDDDLWSNPYLTVTPLSSLGLGADFDVKPGTLRQASDELDKPAGRLMTASSTVAGVHVTGLDLGQVPGCAKLASAIRQLLDVSADSLRSGSQAVGLTSDNLMAAARDYERSDSLVDGLFGTLNPFD</sequence>
<dbReference type="RefSeq" id="WP_090968158.1">
    <property type="nucleotide sequence ID" value="NZ_FNRT01000002.1"/>
</dbReference>
<keyword evidence="2" id="KW-1185">Reference proteome</keyword>
<dbReference type="Pfam" id="PF10824">
    <property type="entry name" value="T7SS_ESX_EspC"/>
    <property type="match status" value="1"/>
</dbReference>
<evidence type="ECO:0000313" key="1">
    <source>
        <dbReference type="EMBL" id="SEB77465.1"/>
    </source>
</evidence>
<dbReference type="Proteomes" id="UP000198742">
    <property type="component" value="Unassembled WGS sequence"/>
</dbReference>
<dbReference type="STRING" id="402596.SAMN04489844_1032"/>
<dbReference type="AlphaFoldDB" id="A0A1H4M4M1"/>